<evidence type="ECO:0000256" key="7">
    <source>
        <dbReference type="SAM" id="Phobius"/>
    </source>
</evidence>
<evidence type="ECO:0000256" key="6">
    <source>
        <dbReference type="ARBA" id="ARBA00023136"/>
    </source>
</evidence>
<evidence type="ECO:0000313" key="9">
    <source>
        <dbReference type="EMBL" id="KAF2280136.1"/>
    </source>
</evidence>
<protein>
    <submittedName>
        <fullName evidence="9">MFS general substrate transporter</fullName>
    </submittedName>
</protein>
<dbReference type="Proteomes" id="UP000800097">
    <property type="component" value="Unassembled WGS sequence"/>
</dbReference>
<proteinExistence type="inferred from homology"/>
<organism evidence="9 10">
    <name type="scientific">Westerdykella ornata</name>
    <dbReference type="NCBI Taxonomy" id="318751"/>
    <lineage>
        <taxon>Eukaryota</taxon>
        <taxon>Fungi</taxon>
        <taxon>Dikarya</taxon>
        <taxon>Ascomycota</taxon>
        <taxon>Pezizomycotina</taxon>
        <taxon>Dothideomycetes</taxon>
        <taxon>Pleosporomycetidae</taxon>
        <taxon>Pleosporales</taxon>
        <taxon>Sporormiaceae</taxon>
        <taxon>Westerdykella</taxon>
    </lineage>
</organism>
<evidence type="ECO:0000313" key="10">
    <source>
        <dbReference type="Proteomes" id="UP000800097"/>
    </source>
</evidence>
<evidence type="ECO:0000256" key="3">
    <source>
        <dbReference type="ARBA" id="ARBA00022448"/>
    </source>
</evidence>
<feature type="transmembrane region" description="Helical" evidence="7">
    <location>
        <begin position="224"/>
        <end position="244"/>
    </location>
</feature>
<feature type="transmembrane region" description="Helical" evidence="7">
    <location>
        <begin position="67"/>
        <end position="85"/>
    </location>
</feature>
<feature type="domain" description="Major facilitator superfamily (MFS) profile" evidence="8">
    <location>
        <begin position="32"/>
        <end position="525"/>
    </location>
</feature>
<dbReference type="InterPro" id="IPR011701">
    <property type="entry name" value="MFS"/>
</dbReference>
<feature type="transmembrane region" description="Helical" evidence="7">
    <location>
        <begin position="297"/>
        <end position="317"/>
    </location>
</feature>
<dbReference type="OrthoDB" id="10021397at2759"/>
<feature type="transmembrane region" description="Helical" evidence="7">
    <location>
        <begin position="256"/>
        <end position="277"/>
    </location>
</feature>
<keyword evidence="4 7" id="KW-0812">Transmembrane</keyword>
<dbReference type="InterPro" id="IPR020846">
    <property type="entry name" value="MFS_dom"/>
</dbReference>
<feature type="transmembrane region" description="Helical" evidence="7">
    <location>
        <begin position="426"/>
        <end position="449"/>
    </location>
</feature>
<evidence type="ECO:0000256" key="5">
    <source>
        <dbReference type="ARBA" id="ARBA00022989"/>
    </source>
</evidence>
<feature type="transmembrane region" description="Helical" evidence="7">
    <location>
        <begin position="502"/>
        <end position="520"/>
    </location>
</feature>
<feature type="transmembrane region" description="Helical" evidence="7">
    <location>
        <begin position="97"/>
        <end position="116"/>
    </location>
</feature>
<evidence type="ECO:0000256" key="2">
    <source>
        <dbReference type="ARBA" id="ARBA00007520"/>
    </source>
</evidence>
<evidence type="ECO:0000256" key="1">
    <source>
        <dbReference type="ARBA" id="ARBA00004141"/>
    </source>
</evidence>
<dbReference type="PROSITE" id="PS50850">
    <property type="entry name" value="MFS"/>
    <property type="match status" value="1"/>
</dbReference>
<dbReference type="InterPro" id="IPR036259">
    <property type="entry name" value="MFS_trans_sf"/>
</dbReference>
<dbReference type="GeneID" id="54548350"/>
<keyword evidence="3" id="KW-0813">Transport</keyword>
<feature type="transmembrane region" description="Helical" evidence="7">
    <location>
        <begin position="388"/>
        <end position="405"/>
    </location>
</feature>
<gene>
    <name evidence="9" type="ORF">EI97DRAFT_369204</name>
</gene>
<dbReference type="PANTHER" id="PTHR23501">
    <property type="entry name" value="MAJOR FACILITATOR SUPERFAMILY"/>
    <property type="match status" value="1"/>
</dbReference>
<evidence type="ECO:0000256" key="4">
    <source>
        <dbReference type="ARBA" id="ARBA00022692"/>
    </source>
</evidence>
<feature type="transmembrane region" description="Helical" evidence="7">
    <location>
        <begin position="329"/>
        <end position="351"/>
    </location>
</feature>
<dbReference type="RefSeq" id="XP_033657674.1">
    <property type="nucleotide sequence ID" value="XM_033795175.1"/>
</dbReference>
<keyword evidence="5 7" id="KW-1133">Transmembrane helix</keyword>
<accession>A0A6A6JWM0</accession>
<dbReference type="EMBL" id="ML986485">
    <property type="protein sequence ID" value="KAF2280136.1"/>
    <property type="molecule type" value="Genomic_DNA"/>
</dbReference>
<dbReference type="AlphaFoldDB" id="A0A6A6JWM0"/>
<evidence type="ECO:0000259" key="8">
    <source>
        <dbReference type="PROSITE" id="PS50850"/>
    </source>
</evidence>
<comment type="similarity">
    <text evidence="2">Belongs to the major facilitator superfamily. TCR/Tet family.</text>
</comment>
<feature type="transmembrane region" description="Helical" evidence="7">
    <location>
        <begin position="155"/>
        <end position="180"/>
    </location>
</feature>
<feature type="transmembrane region" description="Helical" evidence="7">
    <location>
        <begin position="27"/>
        <end position="45"/>
    </location>
</feature>
<dbReference type="SUPFAM" id="SSF103473">
    <property type="entry name" value="MFS general substrate transporter"/>
    <property type="match status" value="1"/>
</dbReference>
<dbReference type="Gene3D" id="1.20.1250.20">
    <property type="entry name" value="MFS general substrate transporter like domains"/>
    <property type="match status" value="2"/>
</dbReference>
<feature type="transmembrane region" description="Helical" evidence="7">
    <location>
        <begin position="363"/>
        <end position="382"/>
    </location>
</feature>
<comment type="subcellular location">
    <subcellularLocation>
        <location evidence="1">Membrane</location>
        <topology evidence="1">Multi-pass membrane protein</topology>
    </subcellularLocation>
</comment>
<reference evidence="9" key="1">
    <citation type="journal article" date="2020" name="Stud. Mycol.">
        <title>101 Dothideomycetes genomes: a test case for predicting lifestyles and emergence of pathogens.</title>
        <authorList>
            <person name="Haridas S."/>
            <person name="Albert R."/>
            <person name="Binder M."/>
            <person name="Bloem J."/>
            <person name="Labutti K."/>
            <person name="Salamov A."/>
            <person name="Andreopoulos B."/>
            <person name="Baker S."/>
            <person name="Barry K."/>
            <person name="Bills G."/>
            <person name="Bluhm B."/>
            <person name="Cannon C."/>
            <person name="Castanera R."/>
            <person name="Culley D."/>
            <person name="Daum C."/>
            <person name="Ezra D."/>
            <person name="Gonzalez J."/>
            <person name="Henrissat B."/>
            <person name="Kuo A."/>
            <person name="Liang C."/>
            <person name="Lipzen A."/>
            <person name="Lutzoni F."/>
            <person name="Magnuson J."/>
            <person name="Mondo S."/>
            <person name="Nolan M."/>
            <person name="Ohm R."/>
            <person name="Pangilinan J."/>
            <person name="Park H.-J."/>
            <person name="Ramirez L."/>
            <person name="Alfaro M."/>
            <person name="Sun H."/>
            <person name="Tritt A."/>
            <person name="Yoshinaga Y."/>
            <person name="Zwiers L.-H."/>
            <person name="Turgeon B."/>
            <person name="Goodwin S."/>
            <person name="Spatafora J."/>
            <person name="Crous P."/>
            <person name="Grigoriev I."/>
        </authorList>
    </citation>
    <scope>NUCLEOTIDE SEQUENCE</scope>
    <source>
        <strain evidence="9">CBS 379.55</strain>
    </source>
</reference>
<dbReference type="GO" id="GO:0005886">
    <property type="term" value="C:plasma membrane"/>
    <property type="evidence" value="ECO:0007669"/>
    <property type="project" value="TreeGrafter"/>
</dbReference>
<dbReference type="PANTHER" id="PTHR23501:SF12">
    <property type="entry name" value="MAJOR FACILITATOR SUPERFAMILY (MFS) PROFILE DOMAIN-CONTAINING PROTEIN-RELATED"/>
    <property type="match status" value="1"/>
</dbReference>
<dbReference type="Pfam" id="PF07690">
    <property type="entry name" value="MFS_1"/>
    <property type="match status" value="1"/>
</dbReference>
<feature type="transmembrane region" description="Helical" evidence="7">
    <location>
        <begin position="186"/>
        <end position="203"/>
    </location>
</feature>
<keyword evidence="6 7" id="KW-0472">Membrane</keyword>
<keyword evidence="10" id="KW-1185">Reference proteome</keyword>
<name>A0A6A6JWM0_WESOR</name>
<sequence length="533" mass="57452">MPSDVEKAPVSPSEKPQEEETRKITGVRWFIFVVSTLTSIFVYSLDNTIVANIVPAIVNDLNSIGELPWLSVGFMIGGMATVLPYGKLYTIYDSKWIYIVCTIIFLAASALCGAAPNMDAEIVGRVFAGAGGNGMYYGLLALLSIHTTPKERPRYLSFTGLVWGLGTVLGPCVGGGFVLWDWRWGFYINLLFGAILVPTYFFVIPSADPHPDKTLKEKFMMFDWAGAILSIGAMVTIVMAINLGGVLFEWNSGSEIALFVVSGVLWIAFILQQGFCIFTTREKRLFPAHLLKQKMPILLFVACSSVASVAYVSVYYIPLYFQFTRGDTAIYTAVRMLPFILLLITGIQLSGILMSRWGWYKPWYVVGSLSALISGTLMAHYVDLHTPVGIFYVISAFLGAGAGAYTQSSFAVIQSALPASEGPNGLALMLIAQLSGMALGLSISGAVYVNTAESSLYKALPSIPRDQIDMLVAGASNGLLGTLPEKMRNLALEAIVASWQKTFIVVYAGAAASLAVAIFLKNGKANVVAAGGA</sequence>
<feature type="transmembrane region" description="Helical" evidence="7">
    <location>
        <begin position="122"/>
        <end position="143"/>
    </location>
</feature>
<dbReference type="GO" id="GO:0022857">
    <property type="term" value="F:transmembrane transporter activity"/>
    <property type="evidence" value="ECO:0007669"/>
    <property type="project" value="InterPro"/>
</dbReference>